<dbReference type="AlphaFoldDB" id="A0A369VWP5"/>
<dbReference type="PANTHER" id="PTHR15020">
    <property type="entry name" value="FLAVIN REDUCTASE-RELATED"/>
    <property type="match status" value="1"/>
</dbReference>
<feature type="domain" description="NAD(P)-binding" evidence="1">
    <location>
        <begin position="16"/>
        <end position="212"/>
    </location>
</feature>
<dbReference type="Proteomes" id="UP000253918">
    <property type="component" value="Unassembled WGS sequence"/>
</dbReference>
<dbReference type="PANTHER" id="PTHR15020:SF50">
    <property type="entry name" value="UPF0659 PROTEIN YMR090W"/>
    <property type="match status" value="1"/>
</dbReference>
<dbReference type="Pfam" id="PF13460">
    <property type="entry name" value="NAD_binding_10"/>
    <property type="match status" value="1"/>
</dbReference>
<dbReference type="SUPFAM" id="SSF51735">
    <property type="entry name" value="NAD(P)-binding Rossmann-fold domains"/>
    <property type="match status" value="1"/>
</dbReference>
<dbReference type="OrthoDB" id="7352421at2"/>
<reference evidence="2 3" key="1">
    <citation type="submission" date="2018-07" db="EMBL/GenBank/DDBJ databases">
        <title>a novel species of Sphingomonas isolated from the rhizosphere soil of Araceae plant.</title>
        <authorList>
            <person name="Zhiyong W."/>
            <person name="Qinglan Z."/>
            <person name="Zhiwei F."/>
            <person name="Ding X."/>
            <person name="Gejiao W."/>
            <person name="Shixue Z."/>
        </authorList>
    </citation>
    <scope>NUCLEOTIDE SEQUENCE [LARGE SCALE GENOMIC DNA]</scope>
    <source>
        <strain evidence="2 3">WZY 27</strain>
    </source>
</reference>
<keyword evidence="3" id="KW-1185">Reference proteome</keyword>
<protein>
    <submittedName>
        <fullName evidence="2">NAD(P)-dependent oxidoreductase</fullName>
    </submittedName>
</protein>
<organism evidence="2 3">
    <name type="scientific">Sphingomonas aracearum</name>
    <dbReference type="NCBI Taxonomy" id="2283317"/>
    <lineage>
        <taxon>Bacteria</taxon>
        <taxon>Pseudomonadati</taxon>
        <taxon>Pseudomonadota</taxon>
        <taxon>Alphaproteobacteria</taxon>
        <taxon>Sphingomonadales</taxon>
        <taxon>Sphingomonadaceae</taxon>
        <taxon>Sphingomonas</taxon>
    </lineage>
</organism>
<evidence type="ECO:0000259" key="1">
    <source>
        <dbReference type="Pfam" id="PF13460"/>
    </source>
</evidence>
<evidence type="ECO:0000313" key="3">
    <source>
        <dbReference type="Proteomes" id="UP000253918"/>
    </source>
</evidence>
<gene>
    <name evidence="2" type="ORF">DVW87_10180</name>
</gene>
<dbReference type="EMBL" id="QQNB01000002">
    <property type="protein sequence ID" value="RDE05590.1"/>
    <property type="molecule type" value="Genomic_DNA"/>
</dbReference>
<proteinExistence type="predicted"/>
<accession>A0A369VWP5</accession>
<sequence>MDDRQEPSSMRIAVLGATGATGRLTVERLLAHDHRVVAVSRSPLREASDEPRLLSQVGDLTDPAFLRPAIEGCDAIISCLGQNRASRSLFARRTSPADLLRRVAEATITAIGGGPQHLIYMSAFGVGADRRRHALLFRVILRLSSIHAAYLDHVQAEAAIARSGIRWTIVRPPGLSDADEEIALVDKSDSWSSFETVSRRSVAGFLVRCAEQHGPLGGTITIGAPAS</sequence>
<evidence type="ECO:0000313" key="2">
    <source>
        <dbReference type="EMBL" id="RDE05590.1"/>
    </source>
</evidence>
<dbReference type="InterPro" id="IPR016040">
    <property type="entry name" value="NAD(P)-bd_dom"/>
</dbReference>
<name>A0A369VWP5_9SPHN</name>
<dbReference type="InterPro" id="IPR036291">
    <property type="entry name" value="NAD(P)-bd_dom_sf"/>
</dbReference>
<dbReference type="Gene3D" id="3.40.50.720">
    <property type="entry name" value="NAD(P)-binding Rossmann-like Domain"/>
    <property type="match status" value="1"/>
</dbReference>
<comment type="caution">
    <text evidence="2">The sequence shown here is derived from an EMBL/GenBank/DDBJ whole genome shotgun (WGS) entry which is preliminary data.</text>
</comment>